<feature type="short sequence motif" description="Bipartite nuclear localization signal" evidence="4">
    <location>
        <begin position="106"/>
        <end position="116"/>
    </location>
</feature>
<comment type="domain">
    <text evidence="5">The QLQ domain and WRC domain may be involved in protein-protein interaction and DNA-binding, respectively.</text>
</comment>
<feature type="domain" description="WRC" evidence="9">
    <location>
        <begin position="101"/>
        <end position="145"/>
    </location>
</feature>
<evidence type="ECO:0000256" key="6">
    <source>
        <dbReference type="SAM" id="MobiDB-lite"/>
    </source>
</evidence>
<feature type="chain" id="PRO_5008285566" description="Growth-regulating factor" evidence="7">
    <location>
        <begin position="22"/>
        <end position="504"/>
    </location>
</feature>
<dbReference type="PROSITE" id="PS51666">
    <property type="entry name" value="QLQ"/>
    <property type="match status" value="1"/>
</dbReference>
<comment type="similarity">
    <text evidence="2 5">Belongs to the GRF family.</text>
</comment>
<evidence type="ECO:0000256" key="4">
    <source>
        <dbReference type="PROSITE-ProRule" id="PRU01002"/>
    </source>
</evidence>
<accession>A0A199V0K4</accession>
<dbReference type="InterPro" id="IPR014977">
    <property type="entry name" value="WRC_dom"/>
</dbReference>
<feature type="domain" description="QLQ" evidence="8">
    <location>
        <begin position="37"/>
        <end position="72"/>
    </location>
</feature>
<dbReference type="STRING" id="4615.A0A199V0K4"/>
<feature type="compositionally biased region" description="Low complexity" evidence="6">
    <location>
        <begin position="187"/>
        <end position="199"/>
    </location>
</feature>
<evidence type="ECO:0000313" key="11">
    <source>
        <dbReference type="Proteomes" id="UP000092600"/>
    </source>
</evidence>
<keyword evidence="5" id="KW-0010">Activator</keyword>
<proteinExistence type="inferred from homology"/>
<dbReference type="PROSITE" id="PS51667">
    <property type="entry name" value="WRC"/>
    <property type="match status" value="1"/>
</dbReference>
<dbReference type="InterPro" id="IPR031137">
    <property type="entry name" value="GRF"/>
</dbReference>
<dbReference type="PANTHER" id="PTHR31602:SF42">
    <property type="entry name" value="GROWTH-REGULATING FACTOR 2"/>
    <property type="match status" value="1"/>
</dbReference>
<feature type="region of interest" description="Disordered" evidence="6">
    <location>
        <begin position="174"/>
        <end position="211"/>
    </location>
</feature>
<evidence type="ECO:0000259" key="9">
    <source>
        <dbReference type="PROSITE" id="PS51667"/>
    </source>
</evidence>
<feature type="compositionally biased region" description="Polar residues" evidence="6">
    <location>
        <begin position="200"/>
        <end position="211"/>
    </location>
</feature>
<reference evidence="10 11" key="1">
    <citation type="journal article" date="2016" name="DNA Res.">
        <title>The draft genome of MD-2 pineapple using hybrid error correction of long reads.</title>
        <authorList>
            <person name="Redwan R.M."/>
            <person name="Saidin A."/>
            <person name="Kumar S.V."/>
        </authorList>
    </citation>
    <scope>NUCLEOTIDE SEQUENCE [LARGE SCALE GENOMIC DNA]</scope>
    <source>
        <strain evidence="11">cv. MD2</strain>
        <tissue evidence="10">Leaf</tissue>
    </source>
</reference>
<dbReference type="SMART" id="SM00951">
    <property type="entry name" value="QLQ"/>
    <property type="match status" value="1"/>
</dbReference>
<feature type="non-terminal residue" evidence="10">
    <location>
        <position position="1"/>
    </location>
</feature>
<dbReference type="GO" id="GO:0006351">
    <property type="term" value="P:DNA-templated transcription"/>
    <property type="evidence" value="ECO:0007669"/>
    <property type="project" value="UniProtKB-UniRule"/>
</dbReference>
<feature type="non-terminal residue" evidence="10">
    <location>
        <position position="504"/>
    </location>
</feature>
<comment type="function">
    <text evidence="5">Transcription activator.</text>
</comment>
<dbReference type="GO" id="GO:0005524">
    <property type="term" value="F:ATP binding"/>
    <property type="evidence" value="ECO:0007669"/>
    <property type="project" value="UniProtKB-UniRule"/>
</dbReference>
<evidence type="ECO:0000256" key="3">
    <source>
        <dbReference type="ARBA" id="ARBA00023242"/>
    </source>
</evidence>
<evidence type="ECO:0000313" key="10">
    <source>
        <dbReference type="EMBL" id="OAY70523.1"/>
    </source>
</evidence>
<dbReference type="EMBL" id="LSRQ01003885">
    <property type="protein sequence ID" value="OAY70523.1"/>
    <property type="molecule type" value="Genomic_DNA"/>
</dbReference>
<organism evidence="10 11">
    <name type="scientific">Ananas comosus</name>
    <name type="common">Pineapple</name>
    <name type="synonym">Ananas ananas</name>
    <dbReference type="NCBI Taxonomy" id="4615"/>
    <lineage>
        <taxon>Eukaryota</taxon>
        <taxon>Viridiplantae</taxon>
        <taxon>Streptophyta</taxon>
        <taxon>Embryophyta</taxon>
        <taxon>Tracheophyta</taxon>
        <taxon>Spermatophyta</taxon>
        <taxon>Magnoliopsida</taxon>
        <taxon>Liliopsida</taxon>
        <taxon>Poales</taxon>
        <taxon>Bromeliaceae</taxon>
        <taxon>Bromelioideae</taxon>
        <taxon>Ananas</taxon>
    </lineage>
</organism>
<evidence type="ECO:0000256" key="5">
    <source>
        <dbReference type="RuleBase" id="RU367127"/>
    </source>
</evidence>
<keyword evidence="7" id="KW-0732">Signal</keyword>
<feature type="short sequence motif" description="Bipartite nuclear localization signal" evidence="4">
    <location>
        <begin position="134"/>
        <end position="141"/>
    </location>
</feature>
<feature type="signal peptide" evidence="7">
    <location>
        <begin position="1"/>
        <end position="21"/>
    </location>
</feature>
<dbReference type="GO" id="GO:0006355">
    <property type="term" value="P:regulation of DNA-templated transcription"/>
    <property type="evidence" value="ECO:0007669"/>
    <property type="project" value="InterPro"/>
</dbReference>
<feature type="region of interest" description="Disordered" evidence="6">
    <location>
        <begin position="128"/>
        <end position="151"/>
    </location>
</feature>
<evidence type="ECO:0000259" key="8">
    <source>
        <dbReference type="PROSITE" id="PS51666"/>
    </source>
</evidence>
<keyword evidence="5" id="KW-0804">Transcription</keyword>
<keyword evidence="5" id="KW-0805">Transcription regulation</keyword>
<evidence type="ECO:0000256" key="1">
    <source>
        <dbReference type="ARBA" id="ARBA00004123"/>
    </source>
</evidence>
<dbReference type="AlphaFoldDB" id="A0A199V0K4"/>
<comment type="caution">
    <text evidence="10">The sequence shown here is derived from an EMBL/GenBank/DDBJ whole genome shotgun (WGS) entry which is preliminary data.</text>
</comment>
<dbReference type="InterPro" id="IPR014978">
    <property type="entry name" value="Gln-Leu-Gln_QLQ"/>
</dbReference>
<sequence length="504" mass="54734">SLTSLFLFPPLLCAGAGLGSGSSNGSMHGVLARVRGPFTPTQWMELEHQALIYKYIVANAPIPPSLLIPFRRSLNPSGFPPFSSFVGWGSFHLGYSGSNADPEPGRCRRTDGKKWRCSRDAVPDQKYCERHMNRGRHRSRKHVEGQSIGHHAAAKSIAAAAAAAAASSSQTASSAAVSCGGGGGGASSTTTTTTTTTTTNLSIARQQQNTKSLGLSMTDCSADLNRMLMSKENVSDRAHDSQNLSMLTSVNQKPIIDAFLPTSKRQPYNPFEQPLMNSPRSSFSENLSLIPPTNKLDEHTQLLPLHHFIDDWSKTRSWSEVEEMQCDRTQLSISIPMAPSDFSSSSSSPNHEKLTLSPLRLSREFGPITIESSQRQHANWIPISWEAASIGGPLGEVLTNTNNSNITTPKGQSKNCSESSLNLLTDGWDSSSSPRLESSPTGVLQKSNNFCSLSSSTGSSPRQENHNPLTIPSLMHMHLLLQANKNFEDYIIAATDFIDIYVPY</sequence>
<dbReference type="GO" id="GO:0005634">
    <property type="term" value="C:nucleus"/>
    <property type="evidence" value="ECO:0007669"/>
    <property type="project" value="UniProtKB-SubCell"/>
</dbReference>
<evidence type="ECO:0000256" key="7">
    <source>
        <dbReference type="SAM" id="SignalP"/>
    </source>
</evidence>
<dbReference type="Pfam" id="PF08879">
    <property type="entry name" value="WRC"/>
    <property type="match status" value="1"/>
</dbReference>
<gene>
    <name evidence="10" type="ORF">ACMD2_23182</name>
</gene>
<keyword evidence="3 4" id="KW-0539">Nucleus</keyword>
<protein>
    <recommendedName>
        <fullName evidence="5">Growth-regulating factor</fullName>
    </recommendedName>
</protein>
<feature type="region of interest" description="Disordered" evidence="6">
    <location>
        <begin position="427"/>
        <end position="447"/>
    </location>
</feature>
<dbReference type="GO" id="GO:0032502">
    <property type="term" value="P:developmental process"/>
    <property type="evidence" value="ECO:0007669"/>
    <property type="project" value="InterPro"/>
</dbReference>
<dbReference type="Pfam" id="PF08880">
    <property type="entry name" value="QLQ"/>
    <property type="match status" value="1"/>
</dbReference>
<dbReference type="Proteomes" id="UP000092600">
    <property type="component" value="Unassembled WGS sequence"/>
</dbReference>
<evidence type="ECO:0000256" key="2">
    <source>
        <dbReference type="ARBA" id="ARBA00008122"/>
    </source>
</evidence>
<comment type="subcellular location">
    <subcellularLocation>
        <location evidence="1 4 5">Nucleus</location>
    </subcellularLocation>
</comment>
<feature type="compositionally biased region" description="Low complexity" evidence="6">
    <location>
        <begin position="430"/>
        <end position="439"/>
    </location>
</feature>
<dbReference type="PANTHER" id="PTHR31602">
    <property type="entry name" value="GROWTH-REGULATING FACTOR 5"/>
    <property type="match status" value="1"/>
</dbReference>
<name>A0A199V0K4_ANACO</name>